<sequence>MSKKQPSVSLNHPLFLKITVIPNYSCIFSVLSRYCPYKQHESPNPVTRG</sequence>
<reference evidence="1 2" key="1">
    <citation type="journal article" date="2013" name="Genome Announc.">
        <title>Genome Sequence of the Sulfate-Reducing Bacterium Desulfotomaculum hydrothermale Lam5(T).</title>
        <authorList>
            <person name="Amin O."/>
            <person name="Fardeau M.L."/>
            <person name="Valette O."/>
            <person name="Hirschler-Rea A."/>
            <person name="Barbe V."/>
            <person name="Medigue C."/>
            <person name="Vacherie B."/>
            <person name="Ollivier B."/>
            <person name="Bertin P.N."/>
            <person name="Dolla A."/>
        </authorList>
    </citation>
    <scope>NUCLEOTIDE SEQUENCE [LARGE SCALE GENOMIC DNA]</scope>
    <source>
        <strain evidence="2">Lam5 / DSM 18033</strain>
    </source>
</reference>
<keyword evidence="2" id="KW-1185">Reference proteome</keyword>
<organism evidence="1 2">
    <name type="scientific">Desulforamulus hydrothermalis Lam5 = DSM 18033</name>
    <dbReference type="NCBI Taxonomy" id="1121428"/>
    <lineage>
        <taxon>Bacteria</taxon>
        <taxon>Bacillati</taxon>
        <taxon>Bacillota</taxon>
        <taxon>Clostridia</taxon>
        <taxon>Eubacteriales</taxon>
        <taxon>Peptococcaceae</taxon>
        <taxon>Desulforamulus</taxon>
    </lineage>
</organism>
<evidence type="ECO:0000313" key="2">
    <source>
        <dbReference type="Proteomes" id="UP000009315"/>
    </source>
</evidence>
<evidence type="ECO:0000313" key="1">
    <source>
        <dbReference type="EMBL" id="CCO06927.1"/>
    </source>
</evidence>
<name>K8DWT8_9FIRM</name>
<dbReference type="AlphaFoldDB" id="K8DWT8"/>
<accession>K8DWT8</accession>
<gene>
    <name evidence="1" type="ORF">DESHY_10087</name>
</gene>
<protein>
    <submittedName>
        <fullName evidence="1">Uncharacterized protein</fullName>
    </submittedName>
</protein>
<proteinExistence type="predicted"/>
<dbReference type="Proteomes" id="UP000009315">
    <property type="component" value="Unassembled WGS sequence"/>
</dbReference>
<comment type="caution">
    <text evidence="1">The sequence shown here is derived from an EMBL/GenBank/DDBJ whole genome shotgun (WGS) entry which is preliminary data.</text>
</comment>
<dbReference type="EMBL" id="CAOS01000001">
    <property type="protein sequence ID" value="CCO06927.1"/>
    <property type="molecule type" value="Genomic_DNA"/>
</dbReference>